<evidence type="ECO:0000256" key="5">
    <source>
        <dbReference type="ARBA" id="ARBA00023237"/>
    </source>
</evidence>
<evidence type="ECO:0000256" key="4">
    <source>
        <dbReference type="ARBA" id="ARBA00023136"/>
    </source>
</evidence>
<keyword evidence="3" id="KW-0732">Signal</keyword>
<dbReference type="EMBL" id="CP140154">
    <property type="protein sequence ID" value="WQG89973.1"/>
    <property type="molecule type" value="Genomic_DNA"/>
</dbReference>
<feature type="domain" description="RagB/SusD" evidence="6">
    <location>
        <begin position="281"/>
        <end position="585"/>
    </location>
</feature>
<dbReference type="OrthoDB" id="9783641at2"/>
<evidence type="ECO:0000256" key="1">
    <source>
        <dbReference type="ARBA" id="ARBA00004442"/>
    </source>
</evidence>
<dbReference type="Pfam" id="PF07980">
    <property type="entry name" value="SusD_RagB"/>
    <property type="match status" value="1"/>
</dbReference>
<dbReference type="GO" id="GO:0009279">
    <property type="term" value="C:cell outer membrane"/>
    <property type="evidence" value="ECO:0007669"/>
    <property type="project" value="UniProtKB-SubCell"/>
</dbReference>
<dbReference type="Proteomes" id="UP000183788">
    <property type="component" value="Unassembled WGS sequence"/>
</dbReference>
<evidence type="ECO:0000256" key="2">
    <source>
        <dbReference type="ARBA" id="ARBA00006275"/>
    </source>
</evidence>
<keyword evidence="4" id="KW-0472">Membrane</keyword>
<keyword evidence="5" id="KW-0998">Cell outer membrane</keyword>
<dbReference type="RefSeq" id="WP_072365244.1">
    <property type="nucleotide sequence ID" value="NZ_CP139972.1"/>
</dbReference>
<proteinExistence type="inferred from homology"/>
<dbReference type="STRING" id="1004.SAMN05661012_05852"/>
<dbReference type="AlphaFoldDB" id="A0A1K1SQL6"/>
<evidence type="ECO:0000313" key="9">
    <source>
        <dbReference type="Proteomes" id="UP000183788"/>
    </source>
</evidence>
<evidence type="ECO:0000259" key="6">
    <source>
        <dbReference type="Pfam" id="PF07980"/>
    </source>
</evidence>
<dbReference type="SUPFAM" id="SSF48452">
    <property type="entry name" value="TPR-like"/>
    <property type="match status" value="1"/>
</dbReference>
<reference evidence="7 9" key="1">
    <citation type="submission" date="2016-11" db="EMBL/GenBank/DDBJ databases">
        <authorList>
            <person name="Jaros S."/>
            <person name="Januszkiewicz K."/>
            <person name="Wedrychowicz H."/>
        </authorList>
    </citation>
    <scope>NUCLEOTIDE SEQUENCE [LARGE SCALE GENOMIC DNA]</scope>
    <source>
        <strain evidence="7 9">DSM 784</strain>
    </source>
</reference>
<dbReference type="Proteomes" id="UP001326715">
    <property type="component" value="Chromosome"/>
</dbReference>
<evidence type="ECO:0000256" key="3">
    <source>
        <dbReference type="ARBA" id="ARBA00022729"/>
    </source>
</evidence>
<name>A0A1K1SQL6_9BACT</name>
<dbReference type="InterPro" id="IPR012944">
    <property type="entry name" value="SusD_RagB_dom"/>
</dbReference>
<gene>
    <name evidence="7" type="ORF">SAMN05661012_05852</name>
    <name evidence="8" type="ORF">SR876_00580</name>
</gene>
<accession>A0A1K1SQL6</accession>
<sequence>MRKKSLYTYLGIALTVAMVSCTDLKEKVIDEVLGSNNSNPENAIAAAYGQLGSATFTDHNNVWGLQEYPTNEALLPTRGSDWGDGGIYRAIHEFTWGPDNSLVANGWNNLNSGITKSLTAVTSAFQANGNTNQKLFLAEARGLLAFYTFHTLDLYGQAPYRNPYVANAPLEVKRADTAIDGLIREVEAIIPDLANLKEQGTHNGRFTKQAAYGLLADMYMNRAVFKNRYGASFDFKEAAVDGNGTDMDKVIYYTTQLIDNTQFFLETNYFRNFDIDNNGRPELIFVISQDINTSRSSSNSIAYMPMERNQKPSSNNRGTNATCTTPSFYATWDGNHDDPRFSRKYQYSDGTWFKNDGTDVSVPATSLVANSTLPWFHFNRGFLAGQQYGPILTGGSLKTTSDGRIAVEKLYCEKNTALAMDFTPELNFDNPVQSVFTQAQINRGVRIFKFEFDPEKDNSSSNVDIPLYRLGGMYCMRAEAYYRSGQTALALADINKLRTTRTREEYYGSTPGAAIPSLTDEILYNEIAFEMYWEQWRRKEAIRFGKFEAADAGSAKPKSEPYRRVYPIPQSAMDASNAFTQNQGY</sequence>
<dbReference type="Gene3D" id="1.25.40.390">
    <property type="match status" value="1"/>
</dbReference>
<protein>
    <submittedName>
        <fullName evidence="8">RagB/SusD family nutrient uptake outer membrane protein</fullName>
    </submittedName>
    <submittedName>
        <fullName evidence="7">SusD family protein</fullName>
    </submittedName>
</protein>
<reference evidence="8 10" key="2">
    <citation type="submission" date="2023-11" db="EMBL/GenBank/DDBJ databases">
        <title>MicrobeMod: A computational toolkit for identifying prokaryotic methylation and restriction-modification with nanopore sequencing.</title>
        <authorList>
            <person name="Crits-Christoph A."/>
            <person name="Kang S.C."/>
            <person name="Lee H."/>
            <person name="Ostrov N."/>
        </authorList>
    </citation>
    <scope>NUCLEOTIDE SEQUENCE [LARGE SCALE GENOMIC DNA]</scope>
    <source>
        <strain evidence="8 10">ATCC 23090</strain>
    </source>
</reference>
<evidence type="ECO:0000313" key="8">
    <source>
        <dbReference type="EMBL" id="WQG89973.1"/>
    </source>
</evidence>
<evidence type="ECO:0000313" key="7">
    <source>
        <dbReference type="EMBL" id="SFW86173.1"/>
    </source>
</evidence>
<dbReference type="EMBL" id="FPIZ01000028">
    <property type="protein sequence ID" value="SFW86173.1"/>
    <property type="molecule type" value="Genomic_DNA"/>
</dbReference>
<comment type="subcellular location">
    <subcellularLocation>
        <location evidence="1">Cell outer membrane</location>
    </subcellularLocation>
</comment>
<organism evidence="7 9">
    <name type="scientific">Chitinophaga sancti</name>
    <dbReference type="NCBI Taxonomy" id="1004"/>
    <lineage>
        <taxon>Bacteria</taxon>
        <taxon>Pseudomonadati</taxon>
        <taxon>Bacteroidota</taxon>
        <taxon>Chitinophagia</taxon>
        <taxon>Chitinophagales</taxon>
        <taxon>Chitinophagaceae</taxon>
        <taxon>Chitinophaga</taxon>
    </lineage>
</organism>
<keyword evidence="10" id="KW-1185">Reference proteome</keyword>
<evidence type="ECO:0000313" key="10">
    <source>
        <dbReference type="Proteomes" id="UP001326715"/>
    </source>
</evidence>
<comment type="similarity">
    <text evidence="2">Belongs to the SusD family.</text>
</comment>
<dbReference type="PROSITE" id="PS51257">
    <property type="entry name" value="PROKAR_LIPOPROTEIN"/>
    <property type="match status" value="1"/>
</dbReference>
<dbReference type="InterPro" id="IPR011990">
    <property type="entry name" value="TPR-like_helical_dom_sf"/>
</dbReference>